<reference evidence="1 2" key="1">
    <citation type="submission" date="2024-04" db="EMBL/GenBank/DDBJ databases">
        <title>Tritrichomonas musculus Genome.</title>
        <authorList>
            <person name="Alves-Ferreira E."/>
            <person name="Grigg M."/>
            <person name="Lorenzi H."/>
            <person name="Galac M."/>
        </authorList>
    </citation>
    <scope>NUCLEOTIDE SEQUENCE [LARGE SCALE GENOMIC DNA]</scope>
    <source>
        <strain evidence="1 2">EAF2021</strain>
    </source>
</reference>
<organism evidence="1 2">
    <name type="scientific">Tritrichomonas musculus</name>
    <dbReference type="NCBI Taxonomy" id="1915356"/>
    <lineage>
        <taxon>Eukaryota</taxon>
        <taxon>Metamonada</taxon>
        <taxon>Parabasalia</taxon>
        <taxon>Tritrichomonadida</taxon>
        <taxon>Tritrichomonadidae</taxon>
        <taxon>Tritrichomonas</taxon>
    </lineage>
</organism>
<name>A0ABR2GZ84_9EUKA</name>
<keyword evidence="2" id="KW-1185">Reference proteome</keyword>
<evidence type="ECO:0000313" key="2">
    <source>
        <dbReference type="Proteomes" id="UP001470230"/>
    </source>
</evidence>
<dbReference type="EMBL" id="JAPFFF010000052">
    <property type="protein sequence ID" value="KAK8839257.1"/>
    <property type="molecule type" value="Genomic_DNA"/>
</dbReference>
<sequence length="1285" mass="151146">MKPNLSIYFIIGYLPNEFFDSTRIDCHSPLSDLILLHSISKYFFELPSDNFHVFGIGQKEDYLLLQHVDNKVYCQLGNFKEDIFNISCKHPIKFTLFPNISNLFINLGSQISKDSSENIMIIFQDQSSTSQINTYPYLLFLYQISNLTNNFFIYNDSCHSGTLVDLLSKNNFLFNYIKDHPIEVSEDFILMLYLYAALQSTLFDYFNDFALLFLKKLVIFLSKTEPQYLRLLFKYSCTTAIDQILKACNNNIFFLTRKKTREYFSTEINESFFDILKKEGFDFNDWIKNNHFEDFASISEFLNILKILNIKYLGDLMMIKAFIEFTDTYQFCSAAYFKDLKIFELFKTVEEIVFSLPEADTNASVKTIKKHKVIYDQITHFFYEYHINYLSFFEFKPKIEIVTSTSTKVFPNSTPFAFFIRSAFFNLEEHIFEFTNFVKHASFDQFFVYEKFKKPLMNFSPQHYIYPELNCAFKFSPSTSLPKKIAAVRFLTHSVRIRLLEFSNLERFPNLSFSCGFSSIPSRILINFISLSILPYSDDSLLDLKLYNENFLDILKFSSLILKTHSTEFSINDSFEFIAFFSVILSSKIRYLLAQQLLLSVKDSSVTNSISLFSINELKYTKEFISNKINNNGSDESTKIFLHKLFSENLIDQYYNIKVIESHKKEILNTLHDIKQKPEFNIQKMFLDLESSILNILPNDVFVFSAIYSYLLLKQHANLDFNLLMEALSSLLEKNIYQAVKEKLESFNNSFTDIMLFCNQYILKRLNDTFVFLQSFYRSYYFVSFCKVSNRYDQMNNCFKDFLTNFMDDQKYVEEINNKLKPFPLFCLPFIFFNEKPYLNYNENIKNPLILNSSELLESNNFYSQQFRICLSDLSQCNELKKSVLDDVNVLNKFIDDKSFDLKKFLSFPFFQNPSSSPESFHIEFQSKKSGNELKYPFEFCVKNNFEKYLKDSISTFVKQFISNMNKFVLFNPEVITDFNCNISNDLDDSKFFFSNCDGINVYIDYVHNILIDLLDILNITKKPLTYDISLKEEAKNDVSQLAFSVLGARFNNKVEIDSIISLIPKYENKFSNDLSDPTIEEYMALCSAIRFTNMNPIDKLTKRICIISSQLKDSCWQPSSPSISPIQTGDFCNNYNDTNNSLPIVKSTDFQKSIDDAFQLSFNDIDMMYDKYDLKHKRWTDVIWSCFFDFFNKKLGETENLHFDVKDEYSQGSSCFNCFAKENKIIMEYLPQLEDIPDIHQKKCWIGRFLSLHKEHKCQIKSAYVYAFISSYVFLRTYYSFGGF</sequence>
<gene>
    <name evidence="1" type="ORF">M9Y10_032188</name>
</gene>
<protein>
    <submittedName>
        <fullName evidence="1">Uncharacterized protein</fullName>
    </submittedName>
</protein>
<dbReference type="Proteomes" id="UP001470230">
    <property type="component" value="Unassembled WGS sequence"/>
</dbReference>
<comment type="caution">
    <text evidence="1">The sequence shown here is derived from an EMBL/GenBank/DDBJ whole genome shotgun (WGS) entry which is preliminary data.</text>
</comment>
<evidence type="ECO:0000313" key="1">
    <source>
        <dbReference type="EMBL" id="KAK8839257.1"/>
    </source>
</evidence>
<accession>A0ABR2GZ84</accession>
<proteinExistence type="predicted"/>